<feature type="transmembrane region" description="Helical" evidence="7">
    <location>
        <begin position="33"/>
        <end position="54"/>
    </location>
</feature>
<reference evidence="9 10" key="1">
    <citation type="journal article" date="2020" name="Microorganisms">
        <title>Osmotic Adaptation and Compatible Solute Biosynthesis of Phototrophic Bacteria as Revealed from Genome Analyses.</title>
        <authorList>
            <person name="Imhoff J.F."/>
            <person name="Rahn T."/>
            <person name="Kunzel S."/>
            <person name="Keller A."/>
            <person name="Neulinger S.C."/>
        </authorList>
    </citation>
    <scope>NUCLEOTIDE SEQUENCE [LARGE SCALE GENOMIC DNA]</scope>
    <source>
        <strain evidence="9 10">DSM 25653</strain>
    </source>
</reference>
<keyword evidence="5 7" id="KW-1133">Transmembrane helix</keyword>
<keyword evidence="6 7" id="KW-0472">Membrane</keyword>
<dbReference type="PANTHER" id="PTHR30506">
    <property type="entry name" value="INNER MEMBRANE PROTEIN"/>
    <property type="match status" value="1"/>
</dbReference>
<dbReference type="AlphaFoldDB" id="A0A9X1B5P0"/>
<feature type="transmembrane region" description="Helical" evidence="7">
    <location>
        <begin position="6"/>
        <end position="26"/>
    </location>
</feature>
<feature type="transmembrane region" description="Helical" evidence="7">
    <location>
        <begin position="60"/>
        <end position="79"/>
    </location>
</feature>
<dbReference type="GO" id="GO:0005886">
    <property type="term" value="C:plasma membrane"/>
    <property type="evidence" value="ECO:0007669"/>
    <property type="project" value="UniProtKB-SubCell"/>
</dbReference>
<dbReference type="EMBL" id="NRRY01000046">
    <property type="protein sequence ID" value="MBK1620715.1"/>
    <property type="molecule type" value="Genomic_DNA"/>
</dbReference>
<evidence type="ECO:0000256" key="2">
    <source>
        <dbReference type="ARBA" id="ARBA00008193"/>
    </source>
</evidence>
<keyword evidence="10" id="KW-1185">Reference proteome</keyword>
<dbReference type="PANTHER" id="PTHR30506:SF3">
    <property type="entry name" value="UPF0126 INNER MEMBRANE PROTEIN YADS-RELATED"/>
    <property type="match status" value="1"/>
</dbReference>
<evidence type="ECO:0000256" key="5">
    <source>
        <dbReference type="ARBA" id="ARBA00022989"/>
    </source>
</evidence>
<feature type="domain" description="Glycine transporter" evidence="8">
    <location>
        <begin position="94"/>
        <end position="163"/>
    </location>
</feature>
<sequence length="208" mass="21541">MSVIDILSLLGLLATAAFAASGILAAMGTRIDLFGAVVVAVVTAIGGGTLRDLILDVPVFWLHDPAFMACATITGVLAFLGRAHLDAHGNLLAYLDAMGVALFASGAFIKSTALGLPPAHALVMGVITGIGGGLLRDTLTGRETLLVSPELYATPIIVGLLLQALSTSVFALPQDLGYAVGAVSIVIMRSLAIHYRWRMPAALINRPR</sequence>
<evidence type="ECO:0000259" key="8">
    <source>
        <dbReference type="Pfam" id="PF03458"/>
    </source>
</evidence>
<evidence type="ECO:0000313" key="10">
    <source>
        <dbReference type="Proteomes" id="UP001138768"/>
    </source>
</evidence>
<feature type="transmembrane region" description="Helical" evidence="7">
    <location>
        <begin position="91"/>
        <end position="109"/>
    </location>
</feature>
<evidence type="ECO:0000256" key="3">
    <source>
        <dbReference type="ARBA" id="ARBA00022475"/>
    </source>
</evidence>
<keyword evidence="3" id="KW-1003">Cell membrane</keyword>
<dbReference type="Proteomes" id="UP001138768">
    <property type="component" value="Unassembled WGS sequence"/>
</dbReference>
<comment type="caution">
    <text evidence="9">The sequence shown here is derived from an EMBL/GenBank/DDBJ whole genome shotgun (WGS) entry which is preliminary data.</text>
</comment>
<feature type="transmembrane region" description="Helical" evidence="7">
    <location>
        <begin position="151"/>
        <end position="172"/>
    </location>
</feature>
<evidence type="ECO:0000256" key="1">
    <source>
        <dbReference type="ARBA" id="ARBA00004651"/>
    </source>
</evidence>
<comment type="subcellular location">
    <subcellularLocation>
        <location evidence="1">Cell membrane</location>
        <topology evidence="1">Multi-pass membrane protein</topology>
    </subcellularLocation>
</comment>
<name>A0A9X1B5P0_9GAMM</name>
<evidence type="ECO:0000256" key="4">
    <source>
        <dbReference type="ARBA" id="ARBA00022692"/>
    </source>
</evidence>
<feature type="transmembrane region" description="Helical" evidence="7">
    <location>
        <begin position="121"/>
        <end position="139"/>
    </location>
</feature>
<keyword evidence="4 7" id="KW-0812">Transmembrane</keyword>
<dbReference type="Pfam" id="PF03458">
    <property type="entry name" value="Gly_transporter"/>
    <property type="match status" value="2"/>
</dbReference>
<feature type="transmembrane region" description="Helical" evidence="7">
    <location>
        <begin position="178"/>
        <end position="197"/>
    </location>
</feature>
<dbReference type="InterPro" id="IPR005115">
    <property type="entry name" value="Gly_transporter"/>
</dbReference>
<dbReference type="RefSeq" id="WP_200248017.1">
    <property type="nucleotide sequence ID" value="NZ_NRRY01000046.1"/>
</dbReference>
<proteinExistence type="inferred from homology"/>
<gene>
    <name evidence="9" type="ORF">CKO42_20235</name>
</gene>
<evidence type="ECO:0000256" key="7">
    <source>
        <dbReference type="SAM" id="Phobius"/>
    </source>
</evidence>
<evidence type="ECO:0000256" key="6">
    <source>
        <dbReference type="ARBA" id="ARBA00023136"/>
    </source>
</evidence>
<organism evidence="9 10">
    <name type="scientific">Lamprobacter modestohalophilus</name>
    <dbReference type="NCBI Taxonomy" id="1064514"/>
    <lineage>
        <taxon>Bacteria</taxon>
        <taxon>Pseudomonadati</taxon>
        <taxon>Pseudomonadota</taxon>
        <taxon>Gammaproteobacteria</taxon>
        <taxon>Chromatiales</taxon>
        <taxon>Chromatiaceae</taxon>
        <taxon>Lamprobacter</taxon>
    </lineage>
</organism>
<comment type="similarity">
    <text evidence="2">Belongs to the UPF0126 family.</text>
</comment>
<evidence type="ECO:0000313" key="9">
    <source>
        <dbReference type="EMBL" id="MBK1620715.1"/>
    </source>
</evidence>
<feature type="domain" description="Glycine transporter" evidence="8">
    <location>
        <begin position="10"/>
        <end position="80"/>
    </location>
</feature>
<accession>A0A9X1B5P0</accession>
<protein>
    <recommendedName>
        <fullName evidence="8">Glycine transporter domain-containing protein</fullName>
    </recommendedName>
</protein>